<name>A0ABS9I569_9PSED</name>
<dbReference type="SUPFAM" id="SSF56935">
    <property type="entry name" value="Porins"/>
    <property type="match status" value="1"/>
</dbReference>
<evidence type="ECO:0000313" key="1">
    <source>
        <dbReference type="EMBL" id="MCF7542938.1"/>
    </source>
</evidence>
<keyword evidence="2" id="KW-1185">Reference proteome</keyword>
<sequence>MKQCVMRHSGSVNGFAEGQKSSVHARLFPRIYGGVALVLVASSASAEPLSAPSLSSTLQPNDNPFAIDAGPLGKIYVSGQLSGIALWQNHVVDAPDTGNSTSLSDVSNAQVEVQSVEGPLQFYLQAGSYSLPSLGTAYLKSDKTVDRLYGDVPVGYLKAVISPEVSVMAGSLPTLIGAESTFTFQNINIQRGLLWNQEPAISRGAQANYSSGKINAALSVNDGFYSGKYNWVTGSFSYAFDAANTLSVIGGGNFSSNSKSSVATPTAQNNSQIYNLIFTHTDGALTLTPYLQYTRVDEDSHAGIDRGAETYGAAFLAKYSFSTHWSIGARAEYLDSKGGDCSTDADCSPTNLLYGTDSNAWSLTATPTYQDGRFFVRGELAYVRAEDAASGSTFGDDGTQHDQVRVLAETGVLF</sequence>
<comment type="caution">
    <text evidence="1">The sequence shown here is derived from an EMBL/GenBank/DDBJ whole genome shotgun (WGS) entry which is preliminary data.</text>
</comment>
<evidence type="ECO:0000313" key="2">
    <source>
        <dbReference type="Proteomes" id="UP001162905"/>
    </source>
</evidence>
<dbReference type="Proteomes" id="UP001162905">
    <property type="component" value="Unassembled WGS sequence"/>
</dbReference>
<reference evidence="1" key="1">
    <citation type="submission" date="2022-01" db="EMBL/GenBank/DDBJ databases">
        <title>Pseudomonas sp. nov. isolated from Antarctic regolith.</title>
        <authorList>
            <person name="Novakova D."/>
            <person name="Sedlar K."/>
        </authorList>
    </citation>
    <scope>NUCLEOTIDE SEQUENCE</scope>
    <source>
        <strain evidence="1">P2647</strain>
    </source>
</reference>
<accession>A0ABS9I569</accession>
<dbReference type="Pfam" id="PF07642">
    <property type="entry name" value="BBP2"/>
    <property type="match status" value="1"/>
</dbReference>
<protein>
    <submittedName>
        <fullName evidence="1">Porin</fullName>
    </submittedName>
</protein>
<dbReference type="EMBL" id="JAKJXH010000010">
    <property type="protein sequence ID" value="MCF7542938.1"/>
    <property type="molecule type" value="Genomic_DNA"/>
</dbReference>
<organism evidence="1 2">
    <name type="scientific">Pseudomonas petrae</name>
    <dbReference type="NCBI Taxonomy" id="2912190"/>
    <lineage>
        <taxon>Bacteria</taxon>
        <taxon>Pseudomonadati</taxon>
        <taxon>Pseudomonadota</taxon>
        <taxon>Gammaproteobacteria</taxon>
        <taxon>Pseudomonadales</taxon>
        <taxon>Pseudomonadaceae</taxon>
        <taxon>Pseudomonas</taxon>
    </lineage>
</organism>
<dbReference type="InterPro" id="IPR011486">
    <property type="entry name" value="BBP2"/>
</dbReference>
<proteinExistence type="predicted"/>
<gene>
    <name evidence="1" type="ORF">L4G47_11960</name>
</gene>
<dbReference type="RefSeq" id="WP_237252243.1">
    <property type="nucleotide sequence ID" value="NZ_JAKJXE010000001.1"/>
</dbReference>